<dbReference type="Gene3D" id="2.20.25.110">
    <property type="entry name" value="S-adenosyl-L-methionine-dependent methyltransferases"/>
    <property type="match status" value="1"/>
</dbReference>
<accession>A0A1M5A8H5</accession>
<keyword evidence="1 3" id="KW-0808">Transferase</keyword>
<proteinExistence type="predicted"/>
<reference evidence="3 4" key="1">
    <citation type="submission" date="2016-11" db="EMBL/GenBank/DDBJ databases">
        <authorList>
            <person name="Jaros S."/>
            <person name="Januszkiewicz K."/>
            <person name="Wedrychowicz H."/>
        </authorList>
    </citation>
    <scope>NUCLEOTIDE SEQUENCE [LARGE SCALE GENOMIC DNA]</scope>
    <source>
        <strain evidence="3 4">DSM 17918</strain>
    </source>
</reference>
<dbReference type="GO" id="GO:0008168">
    <property type="term" value="F:methyltransferase activity"/>
    <property type="evidence" value="ECO:0007669"/>
    <property type="project" value="UniProtKB-KW"/>
</dbReference>
<dbReference type="CDD" id="cd02440">
    <property type="entry name" value="AdoMet_MTases"/>
    <property type="match status" value="1"/>
</dbReference>
<dbReference type="AlphaFoldDB" id="A0A1M5A8H5"/>
<dbReference type="InterPro" id="IPR029063">
    <property type="entry name" value="SAM-dependent_MTases_sf"/>
</dbReference>
<feature type="domain" description="Methyltransferase" evidence="2">
    <location>
        <begin position="40"/>
        <end position="134"/>
    </location>
</feature>
<name>A0A1M5A8H5_9THEO</name>
<gene>
    <name evidence="3" type="ORF">SAMN02746089_01586</name>
</gene>
<protein>
    <submittedName>
        <fullName evidence="3">Methyltransferase domain-containing protein</fullName>
    </submittedName>
</protein>
<dbReference type="SUPFAM" id="SSF53335">
    <property type="entry name" value="S-adenosyl-L-methionine-dependent methyltransferases"/>
    <property type="match status" value="1"/>
</dbReference>
<keyword evidence="4" id="KW-1185">Reference proteome</keyword>
<keyword evidence="3" id="KW-0489">Methyltransferase</keyword>
<dbReference type="Gene3D" id="3.40.50.150">
    <property type="entry name" value="Vaccinia Virus protein VP39"/>
    <property type="match status" value="1"/>
</dbReference>
<dbReference type="InterPro" id="IPR041698">
    <property type="entry name" value="Methyltransf_25"/>
</dbReference>
<dbReference type="EMBL" id="FQVH01000016">
    <property type="protein sequence ID" value="SHF26600.1"/>
    <property type="molecule type" value="Genomic_DNA"/>
</dbReference>
<dbReference type="Proteomes" id="UP000184088">
    <property type="component" value="Unassembled WGS sequence"/>
</dbReference>
<dbReference type="PANTHER" id="PTHR43861">
    <property type="entry name" value="TRANS-ACONITATE 2-METHYLTRANSFERASE-RELATED"/>
    <property type="match status" value="1"/>
</dbReference>
<evidence type="ECO:0000313" key="4">
    <source>
        <dbReference type="Proteomes" id="UP000184088"/>
    </source>
</evidence>
<sequence length="243" mass="27881">MYEQFARFYDKLGWGEYAKSLWPLIVEYMNSINFKPENMLDVACGTGVLAIMASRDGIKAEGLDISSEMLEQAKKNAIEAGVNVVYHQCDMCDFDLNKKYDLITCTFDAINHLRTFEQWVSMFKCVKKHLNSSGLFIFDMNTLKDLRENWNNIKVKKHPRGDYLISKSISFGDMACVTFTAFIKKENGLFEGYEESIMEVSFPLEKVVASLKDIGFTNVTITNRHFKLVETESLDRAFISCRA</sequence>
<dbReference type="RefSeq" id="WP_073343696.1">
    <property type="nucleotide sequence ID" value="NZ_FQVH01000016.1"/>
</dbReference>
<dbReference type="OrthoDB" id="9808140at2"/>
<organism evidence="3 4">
    <name type="scientific">Caldanaerobius fijiensis DSM 17918</name>
    <dbReference type="NCBI Taxonomy" id="1121256"/>
    <lineage>
        <taxon>Bacteria</taxon>
        <taxon>Bacillati</taxon>
        <taxon>Bacillota</taxon>
        <taxon>Clostridia</taxon>
        <taxon>Thermoanaerobacterales</taxon>
        <taxon>Thermoanaerobacteraceae</taxon>
        <taxon>Caldanaerobius</taxon>
    </lineage>
</organism>
<dbReference type="GO" id="GO:0032259">
    <property type="term" value="P:methylation"/>
    <property type="evidence" value="ECO:0007669"/>
    <property type="project" value="UniProtKB-KW"/>
</dbReference>
<evidence type="ECO:0000256" key="1">
    <source>
        <dbReference type="ARBA" id="ARBA00022679"/>
    </source>
</evidence>
<dbReference type="STRING" id="1121256.SAMN02746089_01586"/>
<evidence type="ECO:0000259" key="2">
    <source>
        <dbReference type="Pfam" id="PF13649"/>
    </source>
</evidence>
<evidence type="ECO:0000313" key="3">
    <source>
        <dbReference type="EMBL" id="SHF26600.1"/>
    </source>
</evidence>
<dbReference type="Pfam" id="PF13649">
    <property type="entry name" value="Methyltransf_25"/>
    <property type="match status" value="1"/>
</dbReference>